<dbReference type="PANTHER" id="PTHR23201:SF53">
    <property type="entry name" value="GIBBERELLIN-REGULATED PROTEIN 14"/>
    <property type="match status" value="1"/>
</dbReference>
<evidence type="ECO:0000256" key="2">
    <source>
        <dbReference type="SAM" id="MobiDB-lite"/>
    </source>
</evidence>
<dbReference type="EnsemblPlants" id="Kaladp0058s0355.1.v1.1">
    <property type="protein sequence ID" value="Kaladp0058s0355.1.v1.1"/>
    <property type="gene ID" value="Kaladp0058s0355.v1.1"/>
</dbReference>
<protein>
    <submittedName>
        <fullName evidence="4">Uncharacterized protein</fullName>
    </submittedName>
</protein>
<evidence type="ECO:0000256" key="3">
    <source>
        <dbReference type="SAM" id="SignalP"/>
    </source>
</evidence>
<accession>A0A7N0U8R5</accession>
<dbReference type="PANTHER" id="PTHR23201">
    <property type="entry name" value="EXTENSIN, PROLINE-RICH PROTEIN"/>
    <property type="match status" value="1"/>
</dbReference>
<comment type="similarity">
    <text evidence="1">Belongs to the GASA family.</text>
</comment>
<dbReference type="Proteomes" id="UP000594263">
    <property type="component" value="Unplaced"/>
</dbReference>
<reference evidence="4" key="1">
    <citation type="submission" date="2021-01" db="UniProtKB">
        <authorList>
            <consortium name="EnsemblPlants"/>
        </authorList>
    </citation>
    <scope>IDENTIFICATION</scope>
</reference>
<proteinExistence type="inferred from homology"/>
<dbReference type="OMA" id="CKAGCGE"/>
<evidence type="ECO:0000313" key="5">
    <source>
        <dbReference type="Proteomes" id="UP000594263"/>
    </source>
</evidence>
<dbReference type="InterPro" id="IPR003854">
    <property type="entry name" value="GASA"/>
</dbReference>
<dbReference type="Gramene" id="Kaladp0058s0355.1.v1.1">
    <property type="protein sequence ID" value="Kaladp0058s0355.1.v1.1"/>
    <property type="gene ID" value="Kaladp0058s0355.v1.1"/>
</dbReference>
<name>A0A7N0U8R5_KALFE</name>
<evidence type="ECO:0000256" key="1">
    <source>
        <dbReference type="ARBA" id="ARBA00010582"/>
    </source>
</evidence>
<feature type="chain" id="PRO_5029461177" evidence="3">
    <location>
        <begin position="19"/>
        <end position="145"/>
    </location>
</feature>
<feature type="region of interest" description="Disordered" evidence="2">
    <location>
        <begin position="38"/>
        <end position="78"/>
    </location>
</feature>
<dbReference type="Pfam" id="PF02704">
    <property type="entry name" value="GASA"/>
    <property type="match status" value="1"/>
</dbReference>
<organism evidence="4 5">
    <name type="scientific">Kalanchoe fedtschenkoi</name>
    <name type="common">Lavender scallops</name>
    <name type="synonym">South American air plant</name>
    <dbReference type="NCBI Taxonomy" id="63787"/>
    <lineage>
        <taxon>Eukaryota</taxon>
        <taxon>Viridiplantae</taxon>
        <taxon>Streptophyta</taxon>
        <taxon>Embryophyta</taxon>
        <taxon>Tracheophyta</taxon>
        <taxon>Spermatophyta</taxon>
        <taxon>Magnoliopsida</taxon>
        <taxon>eudicotyledons</taxon>
        <taxon>Gunneridae</taxon>
        <taxon>Pentapetalae</taxon>
        <taxon>Saxifragales</taxon>
        <taxon>Crassulaceae</taxon>
        <taxon>Kalanchoe</taxon>
    </lineage>
</organism>
<evidence type="ECO:0000313" key="4">
    <source>
        <dbReference type="EnsemblPlants" id="Kaladp0058s0355.1.v1.1"/>
    </source>
</evidence>
<feature type="compositionally biased region" description="Pro residues" evidence="2">
    <location>
        <begin position="61"/>
        <end position="75"/>
    </location>
</feature>
<keyword evidence="5" id="KW-1185">Reference proteome</keyword>
<sequence length="145" mass="15132">MAFRAVLFLLASLLLVSTKGIVDTVPAAAAPAEAPAPAPIPIKTPPAAQTPTPAPVVKKPAPTPTPAAPRPPTVAPRPRIKSLADCRPQCNERCSLHSRPNVCVRACNTCCTRCRCVPPGTAGNKEVCGKCYAEMTTKGGRRKCP</sequence>
<feature type="signal peptide" evidence="3">
    <location>
        <begin position="1"/>
        <end position="18"/>
    </location>
</feature>
<dbReference type="AlphaFoldDB" id="A0A7N0U8R5"/>
<keyword evidence="3" id="KW-0732">Signal</keyword>
<feature type="compositionally biased region" description="Low complexity" evidence="2">
    <location>
        <begin position="45"/>
        <end position="60"/>
    </location>
</feature>